<dbReference type="InterPro" id="IPR016181">
    <property type="entry name" value="Acyl_CoA_acyltransferase"/>
</dbReference>
<comment type="caution">
    <text evidence="4">The sequence shown here is derived from an EMBL/GenBank/DDBJ whole genome shotgun (WGS) entry which is preliminary data.</text>
</comment>
<accession>A0ABR9BEH4</accession>
<name>A0ABR9BEH4_9RHOO</name>
<dbReference type="Pfam" id="PF00583">
    <property type="entry name" value="Acetyltransf_1"/>
    <property type="match status" value="1"/>
</dbReference>
<evidence type="ECO:0000256" key="1">
    <source>
        <dbReference type="ARBA" id="ARBA00022679"/>
    </source>
</evidence>
<dbReference type="Proteomes" id="UP000603602">
    <property type="component" value="Unassembled WGS sequence"/>
</dbReference>
<dbReference type="Gene3D" id="3.40.630.30">
    <property type="match status" value="1"/>
</dbReference>
<reference evidence="5" key="1">
    <citation type="submission" date="2023-07" db="EMBL/GenBank/DDBJ databases">
        <title>Thauera sp. CAU 1555 isolated from sand of Yaerae Beach.</title>
        <authorList>
            <person name="Kim W."/>
        </authorList>
    </citation>
    <scope>NUCLEOTIDE SEQUENCE [LARGE SCALE GENOMIC DNA]</scope>
    <source>
        <strain evidence="5">CAU 1555</strain>
    </source>
</reference>
<dbReference type="PANTHER" id="PTHR43877">
    <property type="entry name" value="AMINOALKYLPHOSPHONATE N-ACETYLTRANSFERASE-RELATED-RELATED"/>
    <property type="match status" value="1"/>
</dbReference>
<dbReference type="InterPro" id="IPR050832">
    <property type="entry name" value="Bact_Acetyltransf"/>
</dbReference>
<organism evidence="4 5">
    <name type="scientific">Thauera sedimentorum</name>
    <dbReference type="NCBI Taxonomy" id="2767595"/>
    <lineage>
        <taxon>Bacteria</taxon>
        <taxon>Pseudomonadati</taxon>
        <taxon>Pseudomonadota</taxon>
        <taxon>Betaproteobacteria</taxon>
        <taxon>Rhodocyclales</taxon>
        <taxon>Zoogloeaceae</taxon>
        <taxon>Thauera</taxon>
    </lineage>
</organism>
<dbReference type="EMBL" id="JACYTO010000003">
    <property type="protein sequence ID" value="MBD8504767.1"/>
    <property type="molecule type" value="Genomic_DNA"/>
</dbReference>
<protein>
    <submittedName>
        <fullName evidence="4">GNAT family N-acetyltransferase</fullName>
    </submittedName>
</protein>
<dbReference type="SUPFAM" id="SSF55729">
    <property type="entry name" value="Acyl-CoA N-acyltransferases (Nat)"/>
    <property type="match status" value="1"/>
</dbReference>
<keyword evidence="5" id="KW-1185">Reference proteome</keyword>
<keyword evidence="2" id="KW-0012">Acyltransferase</keyword>
<feature type="domain" description="N-acetyltransferase" evidence="3">
    <location>
        <begin position="4"/>
        <end position="164"/>
    </location>
</feature>
<evidence type="ECO:0000256" key="2">
    <source>
        <dbReference type="ARBA" id="ARBA00023315"/>
    </source>
</evidence>
<keyword evidence="1" id="KW-0808">Transferase</keyword>
<dbReference type="PANTHER" id="PTHR43877:SF2">
    <property type="entry name" value="AMINOALKYLPHOSPHONATE N-ACETYLTRANSFERASE-RELATED"/>
    <property type="match status" value="1"/>
</dbReference>
<evidence type="ECO:0000313" key="5">
    <source>
        <dbReference type="Proteomes" id="UP000603602"/>
    </source>
</evidence>
<evidence type="ECO:0000313" key="4">
    <source>
        <dbReference type="EMBL" id="MBD8504767.1"/>
    </source>
</evidence>
<dbReference type="CDD" id="cd04301">
    <property type="entry name" value="NAT_SF"/>
    <property type="match status" value="1"/>
</dbReference>
<proteinExistence type="predicted"/>
<evidence type="ECO:0000259" key="3">
    <source>
        <dbReference type="PROSITE" id="PS51186"/>
    </source>
</evidence>
<gene>
    <name evidence="4" type="ORF">IFO67_17890</name>
</gene>
<dbReference type="InterPro" id="IPR000182">
    <property type="entry name" value="GNAT_dom"/>
</dbReference>
<sequence length="166" mass="17750">MPGCVLRPLQASDLPAVLRLQARAYPPAYHEGVEVFASRLALAPGGCWFAERGGQAAGYVIAHRWAEPRPPDLHAPLATSGVGERDVVFLHDMAICPQARGSGLAQGLFRKVRAWAMREGLAEIVLVSLADARGFWQRMGFVADPVALPAAYGDGACCMRLALSAK</sequence>
<dbReference type="PROSITE" id="PS51186">
    <property type="entry name" value="GNAT"/>
    <property type="match status" value="1"/>
</dbReference>